<name>A0A396C9T0_BACFG</name>
<gene>
    <name evidence="1" type="ORF">DW228_06240</name>
</gene>
<reference evidence="1 2" key="1">
    <citation type="submission" date="2018-08" db="EMBL/GenBank/DDBJ databases">
        <title>A genome reference for cultivated species of the human gut microbiota.</title>
        <authorList>
            <person name="Zou Y."/>
            <person name="Xue W."/>
            <person name="Luo G."/>
        </authorList>
    </citation>
    <scope>NUCLEOTIDE SEQUENCE [LARGE SCALE GENOMIC DNA]</scope>
    <source>
        <strain evidence="1 2">AM18-6</strain>
    </source>
</reference>
<accession>A0A396C9T0</accession>
<sequence>MREIYCLGDYVSQIGSRVRKCRKKPDTGRIYNIQKYLGINMRKCLINNVRMTDIIHLNILPEYVTIVSDCTLEHMQDICERFNKIGEVYAVCFNVAGRVTVKFEAVKFLQVSLILAEKRGVDLRSKVFTITP</sequence>
<dbReference type="EMBL" id="QRJE01000008">
    <property type="protein sequence ID" value="RHH14396.1"/>
    <property type="molecule type" value="Genomic_DNA"/>
</dbReference>
<dbReference type="AlphaFoldDB" id="A0A396C9T0"/>
<proteinExistence type="predicted"/>
<organism evidence="1 2">
    <name type="scientific">Bacteroides fragilis</name>
    <dbReference type="NCBI Taxonomy" id="817"/>
    <lineage>
        <taxon>Bacteria</taxon>
        <taxon>Pseudomonadati</taxon>
        <taxon>Bacteroidota</taxon>
        <taxon>Bacteroidia</taxon>
        <taxon>Bacteroidales</taxon>
        <taxon>Bacteroidaceae</taxon>
        <taxon>Bacteroides</taxon>
    </lineage>
</organism>
<dbReference type="Proteomes" id="UP000266644">
    <property type="component" value="Unassembled WGS sequence"/>
</dbReference>
<protein>
    <submittedName>
        <fullName evidence="1">Uncharacterized protein</fullName>
    </submittedName>
</protein>
<evidence type="ECO:0000313" key="1">
    <source>
        <dbReference type="EMBL" id="RHH14396.1"/>
    </source>
</evidence>
<dbReference type="RefSeq" id="WP_122330044.1">
    <property type="nucleotide sequence ID" value="NZ_JAQDYY010000001.1"/>
</dbReference>
<evidence type="ECO:0000313" key="2">
    <source>
        <dbReference type="Proteomes" id="UP000266644"/>
    </source>
</evidence>
<comment type="caution">
    <text evidence="1">The sequence shown here is derived from an EMBL/GenBank/DDBJ whole genome shotgun (WGS) entry which is preliminary data.</text>
</comment>